<dbReference type="PANTHER" id="PTHR12126">
    <property type="entry name" value="NADH-UBIQUINONE OXIDOREDUCTASE 39 KDA SUBUNIT-RELATED"/>
    <property type="match status" value="1"/>
</dbReference>
<name>A0A501XRG6_9SPHN</name>
<dbReference type="InterPro" id="IPR001509">
    <property type="entry name" value="Epimerase_deHydtase"/>
</dbReference>
<gene>
    <name evidence="2" type="ORF">FJQ54_04255</name>
</gene>
<dbReference type="EMBL" id="VFSU01000012">
    <property type="protein sequence ID" value="TPE63332.1"/>
    <property type="molecule type" value="Genomic_DNA"/>
</dbReference>
<feature type="domain" description="NAD-dependent epimerase/dehydratase" evidence="1">
    <location>
        <begin position="10"/>
        <end position="216"/>
    </location>
</feature>
<dbReference type="GO" id="GO:0044877">
    <property type="term" value="F:protein-containing complex binding"/>
    <property type="evidence" value="ECO:0007669"/>
    <property type="project" value="TreeGrafter"/>
</dbReference>
<dbReference type="InterPro" id="IPR036291">
    <property type="entry name" value="NAD(P)-bd_dom_sf"/>
</dbReference>
<dbReference type="Gene3D" id="3.40.50.720">
    <property type="entry name" value="NAD(P)-binding Rossmann-like Domain"/>
    <property type="match status" value="1"/>
</dbReference>
<keyword evidence="3" id="KW-1185">Reference proteome</keyword>
<evidence type="ECO:0000259" key="1">
    <source>
        <dbReference type="Pfam" id="PF01370"/>
    </source>
</evidence>
<dbReference type="RefSeq" id="WP_140927193.1">
    <property type="nucleotide sequence ID" value="NZ_VFSU01000012.1"/>
</dbReference>
<dbReference type="AlphaFoldDB" id="A0A501XRG6"/>
<dbReference type="InterPro" id="IPR051207">
    <property type="entry name" value="ComplexI_NDUFA9_subunit"/>
</dbReference>
<organism evidence="2 3">
    <name type="scientific">Sandaracinobacter neustonicus</name>
    <dbReference type="NCBI Taxonomy" id="1715348"/>
    <lineage>
        <taxon>Bacteria</taxon>
        <taxon>Pseudomonadati</taxon>
        <taxon>Pseudomonadota</taxon>
        <taxon>Alphaproteobacteria</taxon>
        <taxon>Sphingomonadales</taxon>
        <taxon>Sphingosinicellaceae</taxon>
        <taxon>Sandaracinobacter</taxon>
    </lineage>
</organism>
<dbReference type="SUPFAM" id="SSF51735">
    <property type="entry name" value="NAD(P)-binding Rossmann-fold domains"/>
    <property type="match status" value="1"/>
</dbReference>
<dbReference type="PANTHER" id="PTHR12126:SF11">
    <property type="entry name" value="NADH DEHYDROGENASE [UBIQUINONE] 1 ALPHA SUBCOMPLEX SUBUNIT 9, MITOCHONDRIAL"/>
    <property type="match status" value="1"/>
</dbReference>
<dbReference type="Pfam" id="PF01370">
    <property type="entry name" value="Epimerase"/>
    <property type="match status" value="1"/>
</dbReference>
<protein>
    <submittedName>
        <fullName evidence="2">Complex I NDUFA9 subunit family protein</fullName>
    </submittedName>
</protein>
<comment type="caution">
    <text evidence="2">The sequence shown here is derived from an EMBL/GenBank/DDBJ whole genome shotgun (WGS) entry which is preliminary data.</text>
</comment>
<proteinExistence type="predicted"/>
<dbReference type="CDD" id="cd05271">
    <property type="entry name" value="NDUFA9_like_SDR_a"/>
    <property type="match status" value="1"/>
</dbReference>
<evidence type="ECO:0000313" key="3">
    <source>
        <dbReference type="Proteomes" id="UP000319897"/>
    </source>
</evidence>
<dbReference type="OrthoDB" id="9776313at2"/>
<dbReference type="Proteomes" id="UP000319897">
    <property type="component" value="Unassembled WGS sequence"/>
</dbReference>
<evidence type="ECO:0000313" key="2">
    <source>
        <dbReference type="EMBL" id="TPE63332.1"/>
    </source>
</evidence>
<sequence>MKIAPTPGLVVLIGGTGFIGTALAEVLARAGWQLRIAVRDTVAALRLKPLGDVGQIGAICADVRVPASLAAAVRGADVVVNLTGLLDEKGGQSFEDVHVKGAAAAATAAAQAGAKAFVHLSAIGADAASASAYGRSKAAGEAAVKAAFPAAAIVRPSLVFGAEDGFTNRFASLIASAPAVPVIAPGSRFQPVYVKDLAAALKAIIEQSASGIFEIGGPEVLSMKQILGFIAQETGHGEKLLVDAPDFGARLLAGLGFLPGAPLTKDQYLMLKQDNVVSGAYPGLAGLGIAATPLEAVSGQWLARYRAGGRFAA</sequence>
<accession>A0A501XRG6</accession>
<reference evidence="2 3" key="1">
    <citation type="submission" date="2019-06" db="EMBL/GenBank/DDBJ databases">
        <authorList>
            <person name="Lee I."/>
            <person name="Jang G.I."/>
            <person name="Hwang C.Y."/>
        </authorList>
    </citation>
    <scope>NUCLEOTIDE SEQUENCE [LARGE SCALE GENOMIC DNA]</scope>
    <source>
        <strain evidence="2 3">PAMC 28131</strain>
    </source>
</reference>